<reference evidence="2" key="2">
    <citation type="submission" date="2025-08" db="UniProtKB">
        <authorList>
            <consortium name="Ensembl"/>
        </authorList>
    </citation>
    <scope>IDENTIFICATION</scope>
    <source>
        <strain evidence="2">2N</strain>
    </source>
</reference>
<keyword evidence="3" id="KW-1185">Reference proteome</keyword>
<evidence type="ECO:0000256" key="1">
    <source>
        <dbReference type="SAM" id="MobiDB-lite"/>
    </source>
</evidence>
<dbReference type="PANTHER" id="PTHR37349:SF1">
    <property type="entry name" value="TESTIS-EXPRESSED PROTEIN 12"/>
    <property type="match status" value="1"/>
</dbReference>
<dbReference type="GO" id="GO:0000711">
    <property type="term" value="P:meiotic DNA repair synthesis"/>
    <property type="evidence" value="ECO:0007669"/>
    <property type="project" value="Ensembl"/>
</dbReference>
<dbReference type="EMBL" id="AAKN02024895">
    <property type="status" value="NOT_ANNOTATED_CDS"/>
    <property type="molecule type" value="Genomic_DNA"/>
</dbReference>
<dbReference type="VEuPathDB" id="HostDB:ENSCPOG00000009900"/>
<dbReference type="PANTHER" id="PTHR37349">
    <property type="entry name" value="TESTIS-EXPRESSED PROTEIN 12"/>
    <property type="match status" value="1"/>
</dbReference>
<reference evidence="3" key="1">
    <citation type="journal article" date="2011" name="Nature">
        <title>A high-resolution map of human evolutionary constraint using 29 mammals.</title>
        <authorList>
            <person name="Lindblad-Toh K."/>
            <person name="Garber M."/>
            <person name="Zuk O."/>
            <person name="Lin M.F."/>
            <person name="Parker B.J."/>
            <person name="Washietl S."/>
            <person name="Kheradpour P."/>
            <person name="Ernst J."/>
            <person name="Jordan G."/>
            <person name="Mauceli E."/>
            <person name="Ward L.D."/>
            <person name="Lowe C.B."/>
            <person name="Holloway A.K."/>
            <person name="Clamp M."/>
            <person name="Gnerre S."/>
            <person name="Alfoldi J."/>
            <person name="Beal K."/>
            <person name="Chang J."/>
            <person name="Clawson H."/>
            <person name="Cuff J."/>
            <person name="Di Palma F."/>
            <person name="Fitzgerald S."/>
            <person name="Flicek P."/>
            <person name="Guttman M."/>
            <person name="Hubisz M.J."/>
            <person name="Jaffe D.B."/>
            <person name="Jungreis I."/>
            <person name="Kent W.J."/>
            <person name="Kostka D."/>
            <person name="Lara M."/>
            <person name="Martins A.L."/>
            <person name="Massingham T."/>
            <person name="Moltke I."/>
            <person name="Raney B.J."/>
            <person name="Rasmussen M.D."/>
            <person name="Robinson J."/>
            <person name="Stark A."/>
            <person name="Vilella A.J."/>
            <person name="Wen J."/>
            <person name="Xie X."/>
            <person name="Zody M.C."/>
            <person name="Baldwin J."/>
            <person name="Bloom T."/>
            <person name="Chin C.W."/>
            <person name="Heiman D."/>
            <person name="Nicol R."/>
            <person name="Nusbaum C."/>
            <person name="Young S."/>
            <person name="Wilkinson J."/>
            <person name="Worley K.C."/>
            <person name="Kovar C.L."/>
            <person name="Muzny D.M."/>
            <person name="Gibbs R.A."/>
            <person name="Cree A."/>
            <person name="Dihn H.H."/>
            <person name="Fowler G."/>
            <person name="Jhangiani S."/>
            <person name="Joshi V."/>
            <person name="Lee S."/>
            <person name="Lewis L.R."/>
            <person name="Nazareth L.V."/>
            <person name="Okwuonu G."/>
            <person name="Santibanez J."/>
            <person name="Warren W.C."/>
            <person name="Mardis E.R."/>
            <person name="Weinstock G.M."/>
            <person name="Wilson R.K."/>
            <person name="Delehaunty K."/>
            <person name="Dooling D."/>
            <person name="Fronik C."/>
            <person name="Fulton L."/>
            <person name="Fulton B."/>
            <person name="Graves T."/>
            <person name="Minx P."/>
            <person name="Sodergren E."/>
            <person name="Birney E."/>
            <person name="Margulies E.H."/>
            <person name="Herrero J."/>
            <person name="Green E.D."/>
            <person name="Haussler D."/>
            <person name="Siepel A."/>
            <person name="Goldman N."/>
            <person name="Pollard K.S."/>
            <person name="Pedersen J.S."/>
            <person name="Lander E.S."/>
            <person name="Kellis M."/>
        </authorList>
    </citation>
    <scope>NUCLEOTIDE SEQUENCE [LARGE SCALE GENOMIC DNA]</scope>
    <source>
        <strain evidence="3">2N</strain>
    </source>
</reference>
<evidence type="ECO:0000313" key="2">
    <source>
        <dbReference type="Ensembl" id="ENSCPOP00000008883.2"/>
    </source>
</evidence>
<dbReference type="Proteomes" id="UP000005447">
    <property type="component" value="Unassembled WGS sequence"/>
</dbReference>
<dbReference type="FunCoup" id="H0VFN1">
    <property type="interactions" value="216"/>
</dbReference>
<feature type="region of interest" description="Disordered" evidence="1">
    <location>
        <begin position="1"/>
        <end position="36"/>
    </location>
</feature>
<sequence length="123" mass="14201">MMASHLVKPDSRNCKRPREMEPQIPDSPMLSSLGKSDSPFSDYAGLFYKDKALEKELNDTSKEINLMFFTYAKILSERAAVDASYINEIDELFKEANTIENFLIQKRELLRQRLTVIANTLHK</sequence>
<dbReference type="Pfam" id="PF15219">
    <property type="entry name" value="TEX12"/>
    <property type="match status" value="1"/>
</dbReference>
<dbReference type="OMA" id="RFTMIAN"/>
<dbReference type="eggNOG" id="ENOG502S8K9">
    <property type="taxonomic scope" value="Eukaryota"/>
</dbReference>
<dbReference type="AlphaFoldDB" id="H0VFN1"/>
<dbReference type="InterPro" id="IPR029193">
    <property type="entry name" value="TEX12"/>
</dbReference>
<dbReference type="InParanoid" id="H0VFN1"/>
<dbReference type="HOGENOM" id="CLU_163464_0_0_1"/>
<dbReference type="GO" id="GO:0000801">
    <property type="term" value="C:central element"/>
    <property type="evidence" value="ECO:0007669"/>
    <property type="project" value="Ensembl"/>
</dbReference>
<organism evidence="2 3">
    <name type="scientific">Cavia porcellus</name>
    <name type="common">Guinea pig</name>
    <dbReference type="NCBI Taxonomy" id="10141"/>
    <lineage>
        <taxon>Eukaryota</taxon>
        <taxon>Metazoa</taxon>
        <taxon>Chordata</taxon>
        <taxon>Craniata</taxon>
        <taxon>Vertebrata</taxon>
        <taxon>Euteleostomi</taxon>
        <taxon>Mammalia</taxon>
        <taxon>Eutheria</taxon>
        <taxon>Euarchontoglires</taxon>
        <taxon>Glires</taxon>
        <taxon>Rodentia</taxon>
        <taxon>Hystricomorpha</taxon>
        <taxon>Caviidae</taxon>
        <taxon>Cavia</taxon>
    </lineage>
</organism>
<dbReference type="GO" id="GO:0007130">
    <property type="term" value="P:synaptonemal complex assembly"/>
    <property type="evidence" value="ECO:0007669"/>
    <property type="project" value="Ensembl"/>
</dbReference>
<dbReference type="GeneTree" id="ENSGT00390000006602"/>
<reference evidence="2" key="3">
    <citation type="submission" date="2025-09" db="UniProtKB">
        <authorList>
            <consortium name="Ensembl"/>
        </authorList>
    </citation>
    <scope>IDENTIFICATION</scope>
    <source>
        <strain evidence="2">2N</strain>
    </source>
</reference>
<gene>
    <name evidence="2" type="primary">TEX12</name>
</gene>
<accession>H0VFN1</accession>
<dbReference type="Ensembl" id="ENSCPOT00000009989.3">
    <property type="protein sequence ID" value="ENSCPOP00000008883.2"/>
    <property type="gene ID" value="ENSCPOG00000009900.4"/>
</dbReference>
<dbReference type="OrthoDB" id="6155282at2759"/>
<evidence type="ECO:0000313" key="3">
    <source>
        <dbReference type="Proteomes" id="UP000005447"/>
    </source>
</evidence>
<name>H0VFN1_CAVPO</name>
<proteinExistence type="predicted"/>
<feature type="compositionally biased region" description="Basic and acidic residues" evidence="1">
    <location>
        <begin position="7"/>
        <end position="21"/>
    </location>
</feature>
<protein>
    <submittedName>
        <fullName evidence="2">Testis expressed 12</fullName>
    </submittedName>
</protein>
<dbReference type="Bgee" id="ENSCPOG00000009900">
    <property type="expression patterns" value="Expressed in testis and 10 other cell types or tissues"/>
</dbReference>